<feature type="region of interest" description="Disordered" evidence="2">
    <location>
        <begin position="292"/>
        <end position="312"/>
    </location>
</feature>
<feature type="region of interest" description="Disordered" evidence="2">
    <location>
        <begin position="1"/>
        <end position="58"/>
    </location>
</feature>
<proteinExistence type="predicted"/>
<evidence type="ECO:0000256" key="2">
    <source>
        <dbReference type="SAM" id="MobiDB-lite"/>
    </source>
</evidence>
<dbReference type="Proteomes" id="UP000018144">
    <property type="component" value="Unassembled WGS sequence"/>
</dbReference>
<feature type="coiled-coil region" evidence="1">
    <location>
        <begin position="116"/>
        <end position="164"/>
    </location>
</feature>
<reference evidence="3 4" key="1">
    <citation type="journal article" date="2013" name="PLoS Genet.">
        <title>The genome and development-dependent transcriptomes of Pyronema confluens: a window into fungal evolution.</title>
        <authorList>
            <person name="Traeger S."/>
            <person name="Altegoer F."/>
            <person name="Freitag M."/>
            <person name="Gabaldon T."/>
            <person name="Kempken F."/>
            <person name="Kumar A."/>
            <person name="Marcet-Houben M."/>
            <person name="Poggeler S."/>
            <person name="Stajich J.E."/>
            <person name="Nowrousian M."/>
        </authorList>
    </citation>
    <scope>NUCLEOTIDE SEQUENCE [LARGE SCALE GENOMIC DNA]</scope>
    <source>
        <strain evidence="4">CBS 100304</strain>
        <tissue evidence="3">Vegetative mycelium</tissue>
    </source>
</reference>
<feature type="compositionally biased region" description="Basic and acidic residues" evidence="2">
    <location>
        <begin position="1"/>
        <end position="11"/>
    </location>
</feature>
<protein>
    <submittedName>
        <fullName evidence="3">Uncharacterized protein</fullName>
    </submittedName>
</protein>
<evidence type="ECO:0000256" key="1">
    <source>
        <dbReference type="SAM" id="Coils"/>
    </source>
</evidence>
<dbReference type="AlphaFoldDB" id="U4LEY2"/>
<evidence type="ECO:0000313" key="3">
    <source>
        <dbReference type="EMBL" id="CCX13423.1"/>
    </source>
</evidence>
<keyword evidence="4" id="KW-1185">Reference proteome</keyword>
<sequence>MSTERNHESIDGKTAMQLTQADTAVAETSSHFPEDPGSKVDSDKCSMDSSGDSMTTADTTSLTTTSLVDAEKMCNGIMSFVQAFKVDIFNLEMKNKKILESLSKAKRGENDAVKKLTEVKDKNIKLQESLEKAKRGEDDAVKKLKEVKDKNIKLQEQLDEMAQCGGARDFVALKGKFYDLEKKIVDILDNQAKKVQCFEDYKAKMEKRIIEILENQTEKNQHFDNLQAKMEKLQMEIQQKHQEIDPTKAQQALEIQCLTSDMGFMGLENLKDGYIFREKPLKTIPNGIIQVSRAKADESDDHESDGPPREDEDSRFLYVLRDQYKDFEKFTKIAELVFGFGTGHLKWLKGTKSDFLFCKLDINYDFDEAEVVNKWEKEASQKDRVYILSGEYPYNSDTVYYIEE</sequence>
<keyword evidence="1" id="KW-0175">Coiled coil</keyword>
<feature type="coiled-coil region" evidence="1">
    <location>
        <begin position="216"/>
        <end position="243"/>
    </location>
</feature>
<name>U4LEY2_PYROM</name>
<evidence type="ECO:0000313" key="4">
    <source>
        <dbReference type="Proteomes" id="UP000018144"/>
    </source>
</evidence>
<accession>U4LEY2</accession>
<feature type="compositionally biased region" description="Polar residues" evidence="2">
    <location>
        <begin position="16"/>
        <end position="31"/>
    </location>
</feature>
<gene>
    <name evidence="3" type="ORF">PCON_13016</name>
</gene>
<dbReference type="EMBL" id="HF935840">
    <property type="protein sequence ID" value="CCX13423.1"/>
    <property type="molecule type" value="Genomic_DNA"/>
</dbReference>
<organism evidence="3 4">
    <name type="scientific">Pyronema omphalodes (strain CBS 100304)</name>
    <name type="common">Pyronema confluens</name>
    <dbReference type="NCBI Taxonomy" id="1076935"/>
    <lineage>
        <taxon>Eukaryota</taxon>
        <taxon>Fungi</taxon>
        <taxon>Dikarya</taxon>
        <taxon>Ascomycota</taxon>
        <taxon>Pezizomycotina</taxon>
        <taxon>Pezizomycetes</taxon>
        <taxon>Pezizales</taxon>
        <taxon>Pyronemataceae</taxon>
        <taxon>Pyronema</taxon>
    </lineage>
</organism>
<feature type="compositionally biased region" description="Basic and acidic residues" evidence="2">
    <location>
        <begin position="32"/>
        <end position="46"/>
    </location>
</feature>